<protein>
    <submittedName>
        <fullName evidence="2">CRP-like cAMP-binding protein</fullName>
    </submittedName>
</protein>
<dbReference type="Gene3D" id="2.60.120.10">
    <property type="entry name" value="Jelly Rolls"/>
    <property type="match status" value="1"/>
</dbReference>
<organism evidence="2 3">
    <name type="scientific">Chitinophaga japonensis</name>
    <name type="common">Flexibacter japonensis</name>
    <dbReference type="NCBI Taxonomy" id="104662"/>
    <lineage>
        <taxon>Bacteria</taxon>
        <taxon>Pseudomonadati</taxon>
        <taxon>Bacteroidota</taxon>
        <taxon>Chitinophagia</taxon>
        <taxon>Chitinophagales</taxon>
        <taxon>Chitinophagaceae</taxon>
        <taxon>Chitinophaga</taxon>
    </lineage>
</organism>
<gene>
    <name evidence="2" type="ORF">LX66_0814</name>
</gene>
<proteinExistence type="predicted"/>
<comment type="caution">
    <text evidence="2">The sequence shown here is derived from an EMBL/GenBank/DDBJ whole genome shotgun (WGS) entry which is preliminary data.</text>
</comment>
<keyword evidence="3" id="KW-1185">Reference proteome</keyword>
<name>A0A562TD81_CHIJA</name>
<reference evidence="2 3" key="1">
    <citation type="journal article" date="2013" name="Stand. Genomic Sci.">
        <title>Genomic Encyclopedia of Type Strains, Phase I: The one thousand microbial genomes (KMG-I) project.</title>
        <authorList>
            <person name="Kyrpides N.C."/>
            <person name="Woyke T."/>
            <person name="Eisen J.A."/>
            <person name="Garrity G."/>
            <person name="Lilburn T.G."/>
            <person name="Beck B.J."/>
            <person name="Whitman W.B."/>
            <person name="Hugenholtz P."/>
            <person name="Klenk H.P."/>
        </authorList>
    </citation>
    <scope>NUCLEOTIDE SEQUENCE [LARGE SCALE GENOMIC DNA]</scope>
    <source>
        <strain evidence="2 3">DSM 13484</strain>
    </source>
</reference>
<dbReference type="EMBL" id="VLLG01000002">
    <property type="protein sequence ID" value="TWI91445.1"/>
    <property type="molecule type" value="Genomic_DNA"/>
</dbReference>
<dbReference type="InterPro" id="IPR000595">
    <property type="entry name" value="cNMP-bd_dom"/>
</dbReference>
<dbReference type="Pfam" id="PF00027">
    <property type="entry name" value="cNMP_binding"/>
    <property type="match status" value="1"/>
</dbReference>
<feature type="domain" description="Cyclic nucleotide-binding" evidence="1">
    <location>
        <begin position="20"/>
        <end position="114"/>
    </location>
</feature>
<evidence type="ECO:0000313" key="3">
    <source>
        <dbReference type="Proteomes" id="UP000316778"/>
    </source>
</evidence>
<evidence type="ECO:0000313" key="2">
    <source>
        <dbReference type="EMBL" id="TWI91445.1"/>
    </source>
</evidence>
<dbReference type="InterPro" id="IPR014710">
    <property type="entry name" value="RmlC-like_jellyroll"/>
</dbReference>
<dbReference type="InterPro" id="IPR018490">
    <property type="entry name" value="cNMP-bd_dom_sf"/>
</dbReference>
<dbReference type="PROSITE" id="PS50042">
    <property type="entry name" value="CNMP_BINDING_3"/>
    <property type="match status" value="1"/>
</dbReference>
<accession>A0A562TD81</accession>
<dbReference type="CDD" id="cd00038">
    <property type="entry name" value="CAP_ED"/>
    <property type="match status" value="1"/>
</dbReference>
<dbReference type="OrthoDB" id="9152304at2"/>
<dbReference type="RefSeq" id="WP_145710596.1">
    <property type="nucleotide sequence ID" value="NZ_BAAAFY010000001.1"/>
</dbReference>
<sequence length="192" mass="22791">MFEVFQQYLQTKGAFTVQELDMIREQHFIKKLRRRQYLLQEGDVWKHYAFVSKGCLRIYYVDEKGVEHIMKFLTENWWAGDRESLLNSTPSEYYIDALEDAMLVMFTKENFERLCREIPTLNNMVNMLVHRSYVAANHRIHAAISFTTEEKYQHFIEKYPDLLGRVPLHMIASYIGVTPETLSRVRAASVKK</sequence>
<dbReference type="AlphaFoldDB" id="A0A562TD81"/>
<dbReference type="SUPFAM" id="SSF51206">
    <property type="entry name" value="cAMP-binding domain-like"/>
    <property type="match status" value="1"/>
</dbReference>
<evidence type="ECO:0000259" key="1">
    <source>
        <dbReference type="PROSITE" id="PS50042"/>
    </source>
</evidence>
<dbReference type="Proteomes" id="UP000316778">
    <property type="component" value="Unassembled WGS sequence"/>
</dbReference>